<dbReference type="AlphaFoldDB" id="A0A0L1BKC5"/>
<dbReference type="Proteomes" id="UP001179946">
    <property type="component" value="Plasmid unnamed2"/>
</dbReference>
<proteinExistence type="predicted"/>
<sequence>MTLPSIITPTAAYVNMRQSENQPVKRQPRFRRGQFSFADVDPGMRALGHRIARRNRRMQPVHIPALRGSEWAHLLRALEKKRAFN</sequence>
<accession>A0A0L1BKC5</accession>
<geneLocation type="plasmid" evidence="2">
    <name>pRHB10-C12_4</name>
</geneLocation>
<protein>
    <submittedName>
        <fullName evidence="1">Uncharacterized protein</fullName>
    </submittedName>
</protein>
<gene>
    <name evidence="1" type="ORF">GOP25_21230</name>
    <name evidence="2" type="ORF">HVW43_27440</name>
    <name evidence="3" type="ORF">QDW62_26395</name>
</gene>
<dbReference type="EMBL" id="CP057909">
    <property type="protein sequence ID" value="QMO44025.1"/>
    <property type="molecule type" value="Genomic_DNA"/>
</dbReference>
<organism evidence="1 5">
    <name type="scientific">Escherichia coli</name>
    <dbReference type="NCBI Taxonomy" id="562"/>
    <lineage>
        <taxon>Bacteria</taxon>
        <taxon>Pseudomonadati</taxon>
        <taxon>Pseudomonadota</taxon>
        <taxon>Gammaproteobacteria</taxon>
        <taxon>Enterobacterales</taxon>
        <taxon>Enterobacteriaceae</taxon>
        <taxon>Escherichia</taxon>
    </lineage>
</organism>
<geneLocation type="plasmid" evidence="3 6">
    <name>unnamed2</name>
</geneLocation>
<dbReference type="Proteomes" id="UP000514754">
    <property type="component" value="Plasmid pRHB10-C12_4"/>
</dbReference>
<reference evidence="3" key="3">
    <citation type="journal article" date="2023" name="Front. Microbiol.">
        <title>Virotyping and genetic antimicrobial susceptibility testing of porcine ETEC/STEC strains and associated plasmid types.</title>
        <authorList>
            <person name="Vereecke N."/>
            <person name="Van Hoorde S."/>
            <person name="Sperling D."/>
            <person name="Theuns S."/>
            <person name="Devriendt B."/>
            <person name="Cox E."/>
        </authorList>
    </citation>
    <scope>NUCLEOTIDE SEQUENCE</scope>
    <source>
        <strain evidence="3">ETEC4085</strain>
        <plasmid evidence="3 6">unnamed2</plasmid>
    </source>
</reference>
<dbReference type="Proteomes" id="UP000531813">
    <property type="component" value="Unassembled WGS sequence"/>
</dbReference>
<reference evidence="2 4" key="2">
    <citation type="submission" date="2020-06" db="EMBL/GenBank/DDBJ databases">
        <title>REHAB project genomes.</title>
        <authorList>
            <person name="Shaw L.P."/>
        </authorList>
    </citation>
    <scope>NUCLEOTIDE SEQUENCE [LARGE SCALE GENOMIC DNA]</scope>
    <source>
        <strain evidence="2 4">RHB10-C12</strain>
        <plasmid evidence="4">prhb10-c12_4</plasmid>
        <plasmid evidence="2">pRHB10-C12_4</plasmid>
    </source>
</reference>
<dbReference type="RefSeq" id="WP_000174705.1">
    <property type="nucleotide sequence ID" value="NZ_BFGA01000033.1"/>
</dbReference>
<evidence type="ECO:0000313" key="2">
    <source>
        <dbReference type="EMBL" id="QMO44025.1"/>
    </source>
</evidence>
<dbReference type="EMBL" id="AASWIS010000030">
    <property type="protein sequence ID" value="EFH5894720.1"/>
    <property type="molecule type" value="Genomic_DNA"/>
</dbReference>
<geneLocation type="plasmid" evidence="4">
    <name>prhb10-c12_4</name>
</geneLocation>
<evidence type="ECO:0000313" key="4">
    <source>
        <dbReference type="Proteomes" id="UP000514754"/>
    </source>
</evidence>
<name>A0A0L1BKC5_ECOLX</name>
<evidence type="ECO:0000313" key="6">
    <source>
        <dbReference type="Proteomes" id="UP001179946"/>
    </source>
</evidence>
<keyword evidence="2" id="KW-0614">Plasmid</keyword>
<reference evidence="1 5" key="1">
    <citation type="submission" date="2019-12" db="EMBL/GenBank/DDBJ databases">
        <authorList>
            <consortium name="GenomeTrakr network: Whole genome sequencing for foodborne pathogen traceback"/>
        </authorList>
    </citation>
    <scope>NUCLEOTIDE SEQUENCE [LARGE SCALE GENOMIC DNA]</scope>
    <source>
        <strain evidence="1 5">PSU-2243</strain>
    </source>
</reference>
<dbReference type="EMBL" id="CP122636">
    <property type="protein sequence ID" value="WHI04728.1"/>
    <property type="molecule type" value="Genomic_DNA"/>
</dbReference>
<evidence type="ECO:0000313" key="5">
    <source>
        <dbReference type="Proteomes" id="UP000531813"/>
    </source>
</evidence>
<evidence type="ECO:0000313" key="3">
    <source>
        <dbReference type="EMBL" id="WHI04728.1"/>
    </source>
</evidence>
<evidence type="ECO:0000313" key="1">
    <source>
        <dbReference type="EMBL" id="EFH5894720.1"/>
    </source>
</evidence>